<evidence type="ECO:0000313" key="11">
    <source>
        <dbReference type="Proteomes" id="UP000694555"/>
    </source>
</evidence>
<dbReference type="PROSITE" id="PS51296">
    <property type="entry name" value="RIESKE"/>
    <property type="match status" value="1"/>
</dbReference>
<dbReference type="AlphaFoldDB" id="A0A8C0B6Y5"/>
<evidence type="ECO:0000256" key="8">
    <source>
        <dbReference type="ARBA" id="ARBA00023014"/>
    </source>
</evidence>
<dbReference type="Proteomes" id="UP000694555">
    <property type="component" value="Unplaced"/>
</dbReference>
<feature type="domain" description="Rieske" evidence="9">
    <location>
        <begin position="64"/>
        <end position="163"/>
    </location>
</feature>
<dbReference type="PANTHER" id="PTHR43557">
    <property type="entry name" value="APOPTOSIS-INDUCING FACTOR 1"/>
    <property type="match status" value="1"/>
</dbReference>
<sequence>MAQGYTGRIVCRGAKDDAYRRQHPWQPTLPSACPQPPAWTATTPSPLRSAKRQMLGMESEYPVPACCREAWCPPLHLSRRLWEVMVAGYPVLLVRNKKEFRALGSKCPHHGAPLSKGVLKRERLRCPWHGACFNIKTGDIEEYPSLDCLPCFKVTVEDGKVFVTAKKKVLTLPAVTKHKQHPLTSLVGVAALVCAETLRQEGFTGRIILVTKEKHDCAWVPRHEWTRGTCLTFASFLLQAVSVDFQKQKVCFMDGSSQKYNRLLIATGSHSSFLKVPGADLQNVCILQTPEDSSKILELATGKNLVIVGASFIGMEIAAFLSDKAGAISVVEKKEFPLQNALGPQVGGVAMKMLQNRGVKFYMKTELCELKGKDGKVSQVSSLPLQSFVLAPLPAGVFPNSAFLKGTSIARDDSGAILVDLRMQTNIPNVFAAGDVVSFPVALLNGDQSSIHHQQVAEAHGHIAALNMLKKDKELHTVPFFWTTMVGKTIRYAGCGKGYTDTVVKGSLEQQKFLIFYIRARSPLCSPAELPQRLHITSHGCAPQATAGR</sequence>
<evidence type="ECO:0000256" key="1">
    <source>
        <dbReference type="ARBA" id="ARBA00006442"/>
    </source>
</evidence>
<keyword evidence="4" id="KW-0479">Metal-binding</keyword>
<reference evidence="10" key="2">
    <citation type="submission" date="2025-09" db="UniProtKB">
        <authorList>
            <consortium name="Ensembl"/>
        </authorList>
    </citation>
    <scope>IDENTIFICATION</scope>
</reference>
<name>A0A8C0B6Y5_9AVES</name>
<keyword evidence="6" id="KW-0560">Oxidoreductase</keyword>
<dbReference type="InterPro" id="IPR036188">
    <property type="entry name" value="FAD/NAD-bd_sf"/>
</dbReference>
<dbReference type="GO" id="GO:0051537">
    <property type="term" value="F:2 iron, 2 sulfur cluster binding"/>
    <property type="evidence" value="ECO:0007669"/>
    <property type="project" value="UniProtKB-KW"/>
</dbReference>
<dbReference type="InterPro" id="IPR017941">
    <property type="entry name" value="Rieske_2Fe-2S"/>
</dbReference>
<dbReference type="SUPFAM" id="SSF50022">
    <property type="entry name" value="ISP domain"/>
    <property type="match status" value="1"/>
</dbReference>
<comment type="similarity">
    <text evidence="1">Belongs to the FAD-dependent oxidoreductase family.</text>
</comment>
<dbReference type="GO" id="GO:0005737">
    <property type="term" value="C:cytoplasm"/>
    <property type="evidence" value="ECO:0007669"/>
    <property type="project" value="TreeGrafter"/>
</dbReference>
<dbReference type="Gene3D" id="3.30.390.30">
    <property type="match status" value="1"/>
</dbReference>
<dbReference type="GO" id="GO:0046872">
    <property type="term" value="F:metal ion binding"/>
    <property type="evidence" value="ECO:0007669"/>
    <property type="project" value="UniProtKB-KW"/>
</dbReference>
<dbReference type="PANTHER" id="PTHR43557:SF7">
    <property type="entry name" value="RIESKE DOMAIN-CONTAINING PROTEIN"/>
    <property type="match status" value="1"/>
</dbReference>
<dbReference type="Pfam" id="PF00355">
    <property type="entry name" value="Rieske"/>
    <property type="match status" value="1"/>
</dbReference>
<evidence type="ECO:0000256" key="3">
    <source>
        <dbReference type="ARBA" id="ARBA00022714"/>
    </source>
</evidence>
<dbReference type="PRINTS" id="PR00469">
    <property type="entry name" value="PNDRDTASEII"/>
</dbReference>
<dbReference type="Pfam" id="PF07992">
    <property type="entry name" value="Pyr_redox_2"/>
    <property type="match status" value="1"/>
</dbReference>
<dbReference type="Ensembl" id="ENSBJAT00000012711.1">
    <property type="protein sequence ID" value="ENSBJAP00000012370.1"/>
    <property type="gene ID" value="ENSBJAG00000008303.1"/>
</dbReference>
<keyword evidence="2" id="KW-0285">Flavoprotein</keyword>
<dbReference type="Gene3D" id="3.50.50.60">
    <property type="entry name" value="FAD/NAD(P)-binding domain"/>
    <property type="match status" value="2"/>
</dbReference>
<dbReference type="PRINTS" id="PR00368">
    <property type="entry name" value="FADPNR"/>
</dbReference>
<evidence type="ECO:0000256" key="6">
    <source>
        <dbReference type="ARBA" id="ARBA00023002"/>
    </source>
</evidence>
<organism evidence="10 11">
    <name type="scientific">Buteo japonicus</name>
    <dbReference type="NCBI Taxonomy" id="224669"/>
    <lineage>
        <taxon>Eukaryota</taxon>
        <taxon>Metazoa</taxon>
        <taxon>Chordata</taxon>
        <taxon>Craniata</taxon>
        <taxon>Vertebrata</taxon>
        <taxon>Euteleostomi</taxon>
        <taxon>Archelosauria</taxon>
        <taxon>Archosauria</taxon>
        <taxon>Dinosauria</taxon>
        <taxon>Saurischia</taxon>
        <taxon>Theropoda</taxon>
        <taxon>Coelurosauria</taxon>
        <taxon>Aves</taxon>
        <taxon>Neognathae</taxon>
        <taxon>Neoaves</taxon>
        <taxon>Telluraves</taxon>
        <taxon>Accipitrimorphae</taxon>
        <taxon>Accipitriformes</taxon>
        <taxon>Accipitridae</taxon>
        <taxon>Accipitrinae</taxon>
        <taxon>Buteo</taxon>
    </lineage>
</organism>
<keyword evidence="3" id="KW-0001">2Fe-2S</keyword>
<dbReference type="InterPro" id="IPR050446">
    <property type="entry name" value="FAD-oxidoreductase/Apoptosis"/>
</dbReference>
<keyword evidence="8" id="KW-0411">Iron-sulfur</keyword>
<evidence type="ECO:0000259" key="9">
    <source>
        <dbReference type="PROSITE" id="PS51296"/>
    </source>
</evidence>
<accession>A0A8C0B6Y5</accession>
<keyword evidence="7" id="KW-0408">Iron</keyword>
<evidence type="ECO:0000256" key="5">
    <source>
        <dbReference type="ARBA" id="ARBA00022827"/>
    </source>
</evidence>
<dbReference type="Gene3D" id="2.102.10.10">
    <property type="entry name" value="Rieske [2Fe-2S] iron-sulphur domain"/>
    <property type="match status" value="1"/>
</dbReference>
<evidence type="ECO:0000256" key="4">
    <source>
        <dbReference type="ARBA" id="ARBA00022723"/>
    </source>
</evidence>
<dbReference type="CDD" id="cd03478">
    <property type="entry name" value="Rieske_AIFL_N"/>
    <property type="match status" value="1"/>
</dbReference>
<evidence type="ECO:0000256" key="2">
    <source>
        <dbReference type="ARBA" id="ARBA00022630"/>
    </source>
</evidence>
<dbReference type="InterPro" id="IPR036922">
    <property type="entry name" value="Rieske_2Fe-2S_sf"/>
</dbReference>
<dbReference type="InterPro" id="IPR023753">
    <property type="entry name" value="FAD/NAD-binding_dom"/>
</dbReference>
<reference evidence="10" key="1">
    <citation type="submission" date="2025-08" db="UniProtKB">
        <authorList>
            <consortium name="Ensembl"/>
        </authorList>
    </citation>
    <scope>IDENTIFICATION</scope>
</reference>
<dbReference type="SUPFAM" id="SSF51905">
    <property type="entry name" value="FAD/NAD(P)-binding domain"/>
    <property type="match status" value="1"/>
</dbReference>
<evidence type="ECO:0000313" key="10">
    <source>
        <dbReference type="Ensembl" id="ENSBJAP00000012370.1"/>
    </source>
</evidence>
<protein>
    <recommendedName>
        <fullName evidence="9">Rieske domain-containing protein</fullName>
    </recommendedName>
</protein>
<keyword evidence="5" id="KW-0274">FAD</keyword>
<dbReference type="GO" id="GO:0016651">
    <property type="term" value="F:oxidoreductase activity, acting on NAD(P)H"/>
    <property type="evidence" value="ECO:0007669"/>
    <property type="project" value="TreeGrafter"/>
</dbReference>
<evidence type="ECO:0000256" key="7">
    <source>
        <dbReference type="ARBA" id="ARBA00023004"/>
    </source>
</evidence>
<keyword evidence="11" id="KW-1185">Reference proteome</keyword>
<proteinExistence type="inferred from homology"/>
<dbReference type="InterPro" id="IPR016156">
    <property type="entry name" value="FAD/NAD-linked_Rdtase_dimer_sf"/>
</dbReference>